<dbReference type="EMBL" id="CP001511">
    <property type="protein sequence ID" value="ACS43999.1"/>
    <property type="molecule type" value="Genomic_DNA"/>
</dbReference>
<dbReference type="AlphaFoldDB" id="C5B6B7"/>
<dbReference type="Proteomes" id="UP000009081">
    <property type="component" value="Plasmid megaplasmid"/>
</dbReference>
<organism evidence="1 2">
    <name type="scientific">Methylorubrum extorquens (strain ATCC 14718 / DSM 1338 / JCM 2805 / NCIMB 9133 / AM1)</name>
    <name type="common">Methylobacterium extorquens</name>
    <dbReference type="NCBI Taxonomy" id="272630"/>
    <lineage>
        <taxon>Bacteria</taxon>
        <taxon>Pseudomonadati</taxon>
        <taxon>Pseudomonadota</taxon>
        <taxon>Alphaproteobacteria</taxon>
        <taxon>Hyphomicrobiales</taxon>
        <taxon>Methylobacteriaceae</taxon>
        <taxon>Methylorubrum</taxon>
    </lineage>
</organism>
<proteinExistence type="predicted"/>
<dbReference type="KEGG" id="mea:Mex_2p1258"/>
<reference evidence="1 2" key="1">
    <citation type="journal article" date="2009" name="PLoS ONE">
        <title>Methylobacterium genome sequences: a reference blueprint to investigate microbial metabolism of C1 compounds from natural and industrial sources.</title>
        <authorList>
            <person name="Vuilleumier S."/>
            <person name="Chistoserdova L."/>
            <person name="Lee M.-C."/>
            <person name="Bringel F."/>
            <person name="Lajus A."/>
            <person name="Zhou Y."/>
            <person name="Gourion B."/>
            <person name="Barbe V."/>
            <person name="Chang J."/>
            <person name="Cruveiller S."/>
            <person name="Dossat C."/>
            <person name="Gillett W."/>
            <person name="Gruffaz C."/>
            <person name="Haugen E."/>
            <person name="Hourcade E."/>
            <person name="Levy R."/>
            <person name="Mangenot S."/>
            <person name="Muller E."/>
            <person name="Nadalig T."/>
            <person name="Pagni M."/>
            <person name="Penny C."/>
            <person name="Peyraud R."/>
            <person name="Robinson D.G."/>
            <person name="Roche D."/>
            <person name="Rouy Z."/>
            <person name="Saenampechek C."/>
            <person name="Salvignol G."/>
            <person name="Vallenet D."/>
            <person name="Wu Z."/>
            <person name="Marx C.J."/>
            <person name="Vorholt J.A."/>
            <person name="Olson M.V."/>
            <person name="Kaul R."/>
            <person name="Weissenbach J."/>
            <person name="Medigue C."/>
            <person name="Lidstrom M.E."/>
        </authorList>
    </citation>
    <scope>NUCLEOTIDE SEQUENCE [LARGE SCALE GENOMIC DNA]</scope>
    <source>
        <strain evidence="2">ATCC 14718 / DSM 1338 / JCM 2805 / NCIMB 9133 / AM1</strain>
    </source>
</reference>
<name>C5B6B7_METEA</name>
<dbReference type="HOGENOM" id="CLU_1617095_0_0_5"/>
<gene>
    <name evidence="1" type="ordered locus">MexAM1_META2p1258</name>
</gene>
<sequence length="164" mass="17687">MSVGLQEGNGFDLLVIDGGVEPSDMGSVASMVALFETLGSFFRNGDPSYRLEEVAVVESAVLAPEPRIVVRVPTTARTEKGKLLTSVGRCIAVANGERDVRLQPHEIELCLTLASLLGGSGWERLRISTVEDDWESSVLMVPKELREGLTALGAAHLRAVRRTN</sequence>
<evidence type="ECO:0000313" key="2">
    <source>
        <dbReference type="Proteomes" id="UP000009081"/>
    </source>
</evidence>
<dbReference type="RefSeq" id="WP_003596019.1">
    <property type="nucleotide sequence ID" value="NC_012811.1"/>
</dbReference>
<keyword evidence="2" id="KW-1185">Reference proteome</keyword>
<evidence type="ECO:0000313" key="1">
    <source>
        <dbReference type="EMBL" id="ACS43999.1"/>
    </source>
</evidence>
<keyword evidence="1" id="KW-0614">Plasmid</keyword>
<geneLocation type="plasmid" evidence="1 2">
    <name>megaplasmid</name>
</geneLocation>
<protein>
    <submittedName>
        <fullName evidence="1">Uncharacterized protein</fullName>
    </submittedName>
</protein>
<accession>C5B6B7</accession>